<dbReference type="Proteomes" id="UP000242414">
    <property type="component" value="Unassembled WGS sequence"/>
</dbReference>
<accession>A0A1X0QT45</accession>
<gene>
    <name evidence="1" type="ORF">BCV72DRAFT_233814</name>
</gene>
<organism evidence="1">
    <name type="scientific">Rhizopus microsporus var. microsporus</name>
    <dbReference type="NCBI Taxonomy" id="86635"/>
    <lineage>
        <taxon>Eukaryota</taxon>
        <taxon>Fungi</taxon>
        <taxon>Fungi incertae sedis</taxon>
        <taxon>Mucoromycota</taxon>
        <taxon>Mucoromycotina</taxon>
        <taxon>Mucoromycetes</taxon>
        <taxon>Mucorales</taxon>
        <taxon>Mucorineae</taxon>
        <taxon>Rhizopodaceae</taxon>
        <taxon>Rhizopus</taxon>
    </lineage>
</organism>
<dbReference type="AlphaFoldDB" id="A0A1X0QT45"/>
<proteinExistence type="predicted"/>
<evidence type="ECO:0000313" key="1">
    <source>
        <dbReference type="EMBL" id="ORE02944.1"/>
    </source>
</evidence>
<dbReference type="EMBL" id="KV922025">
    <property type="protein sequence ID" value="ORE02944.1"/>
    <property type="molecule type" value="Genomic_DNA"/>
</dbReference>
<name>A0A1X0QT45_RHIZD</name>
<sequence length="60" mass="7241">MLDEEEQDVEEALDYWGVAVYIAIEIDRPLQSILVLYKVYSTKQKNFEPAHKIWRCLYYN</sequence>
<reference evidence="1" key="1">
    <citation type="journal article" date="2016" name="Proc. Natl. Acad. Sci. U.S.A.">
        <title>Lipid metabolic changes in an early divergent fungus govern the establishment of a mutualistic symbiosis with endobacteria.</title>
        <authorList>
            <person name="Lastovetsky O.A."/>
            <person name="Gaspar M.L."/>
            <person name="Mondo S.J."/>
            <person name="LaButti K.M."/>
            <person name="Sandor L."/>
            <person name="Grigoriev I.V."/>
            <person name="Henry S.A."/>
            <person name="Pawlowska T.E."/>
        </authorList>
    </citation>
    <scope>NUCLEOTIDE SEQUENCE [LARGE SCALE GENOMIC DNA]</scope>
    <source>
        <strain evidence="1">ATCC 52814</strain>
    </source>
</reference>
<dbReference type="VEuPathDB" id="FungiDB:BCV72DRAFT_233814"/>
<protein>
    <submittedName>
        <fullName evidence="1">Uncharacterized protein</fullName>
    </submittedName>
</protein>